<sequence length="360" mass="41258">MSQTTKVFSLLFLSFIALTHLAVNRVPQPNFEITDETKVWKVMTSLGKVNVNVLDKQRRHDATKGQQLVMRGYTRNFKGQKTAKTSSKLFCVACHTTEKEHPQIGTMNPQSRLEHGDSVGIPFLPGAPFYGLVNRVAFFTNDYQHIFAHKNRLALQVGHRDIRKAIQACNTVYAKGRSLEAWEIESILAYLWTMELKMGDLQVPDTLITIIEDAIKTNIGNSRAVNLMRRYYQEVYPASLISPIPVGERNLISPVLNSYSNGRRVYKQSCLHCHAGKRYANFGLDRSQKTFKFLKKHFDLTSKYSIYDALRYSPGSKGNKTNPPHYTVERMSNQQLQDLRFYITQKARLGAEADDYYKNF</sequence>
<dbReference type="GO" id="GO:0009055">
    <property type="term" value="F:electron transfer activity"/>
    <property type="evidence" value="ECO:0007669"/>
    <property type="project" value="InterPro"/>
</dbReference>
<evidence type="ECO:0000256" key="2">
    <source>
        <dbReference type="ARBA" id="ARBA00022723"/>
    </source>
</evidence>
<dbReference type="GO" id="GO:0020037">
    <property type="term" value="F:heme binding"/>
    <property type="evidence" value="ECO:0007669"/>
    <property type="project" value="InterPro"/>
</dbReference>
<dbReference type="KEGG" id="aup:AsAng_0055260"/>
<dbReference type="Gene3D" id="1.10.760.10">
    <property type="entry name" value="Cytochrome c-like domain"/>
    <property type="match status" value="1"/>
</dbReference>
<dbReference type="InterPro" id="IPR009056">
    <property type="entry name" value="Cyt_c-like_dom"/>
</dbReference>
<dbReference type="AlphaFoldDB" id="A0A915YK76"/>
<dbReference type="InterPro" id="IPR036909">
    <property type="entry name" value="Cyt_c-like_dom_sf"/>
</dbReference>
<dbReference type="Proteomes" id="UP001060919">
    <property type="component" value="Chromosome"/>
</dbReference>
<dbReference type="EMBL" id="AP026867">
    <property type="protein sequence ID" value="BDS14744.1"/>
    <property type="molecule type" value="Genomic_DNA"/>
</dbReference>
<dbReference type="RefSeq" id="WP_264789953.1">
    <property type="nucleotide sequence ID" value="NZ_AP026867.1"/>
</dbReference>
<dbReference type="SUPFAM" id="SSF46626">
    <property type="entry name" value="Cytochrome c"/>
    <property type="match status" value="1"/>
</dbReference>
<evidence type="ECO:0000259" key="6">
    <source>
        <dbReference type="PROSITE" id="PS51007"/>
    </source>
</evidence>
<keyword evidence="5" id="KW-0732">Signal</keyword>
<reference evidence="7" key="1">
    <citation type="submission" date="2022-09" db="EMBL/GenBank/DDBJ databases">
        <title>Aureispira anguillicida sp. nov., isolated from Leptocephalus of Japanese eel Anguilla japonica.</title>
        <authorList>
            <person name="Yuasa K."/>
            <person name="Mekata T."/>
            <person name="Ikunari K."/>
        </authorList>
    </citation>
    <scope>NUCLEOTIDE SEQUENCE</scope>
    <source>
        <strain evidence="7">EL160426</strain>
    </source>
</reference>
<keyword evidence="3 4" id="KW-0408">Iron</keyword>
<evidence type="ECO:0000256" key="1">
    <source>
        <dbReference type="ARBA" id="ARBA00022617"/>
    </source>
</evidence>
<dbReference type="PROSITE" id="PS51007">
    <property type="entry name" value="CYTC"/>
    <property type="match status" value="1"/>
</dbReference>
<evidence type="ECO:0000256" key="5">
    <source>
        <dbReference type="SAM" id="SignalP"/>
    </source>
</evidence>
<feature type="signal peptide" evidence="5">
    <location>
        <begin position="1"/>
        <end position="22"/>
    </location>
</feature>
<evidence type="ECO:0000313" key="8">
    <source>
        <dbReference type="Proteomes" id="UP001060919"/>
    </source>
</evidence>
<feature type="domain" description="Cytochrome c" evidence="6">
    <location>
        <begin position="60"/>
        <end position="195"/>
    </location>
</feature>
<name>A0A915YK76_9BACT</name>
<dbReference type="GO" id="GO:0046872">
    <property type="term" value="F:metal ion binding"/>
    <property type="evidence" value="ECO:0007669"/>
    <property type="project" value="UniProtKB-KW"/>
</dbReference>
<keyword evidence="1 4" id="KW-0349">Heme</keyword>
<evidence type="ECO:0000256" key="3">
    <source>
        <dbReference type="ARBA" id="ARBA00023004"/>
    </source>
</evidence>
<keyword evidence="8" id="KW-1185">Reference proteome</keyword>
<keyword evidence="2 4" id="KW-0479">Metal-binding</keyword>
<proteinExistence type="predicted"/>
<evidence type="ECO:0000256" key="4">
    <source>
        <dbReference type="PROSITE-ProRule" id="PRU00433"/>
    </source>
</evidence>
<organism evidence="7 8">
    <name type="scientific">Aureispira anguillae</name>
    <dbReference type="NCBI Taxonomy" id="2864201"/>
    <lineage>
        <taxon>Bacteria</taxon>
        <taxon>Pseudomonadati</taxon>
        <taxon>Bacteroidota</taxon>
        <taxon>Saprospiria</taxon>
        <taxon>Saprospirales</taxon>
        <taxon>Saprospiraceae</taxon>
        <taxon>Aureispira</taxon>
    </lineage>
</organism>
<gene>
    <name evidence="7" type="ORF">AsAng_0055260</name>
</gene>
<feature type="chain" id="PRO_5037287140" description="Cytochrome c domain-containing protein" evidence="5">
    <location>
        <begin position="23"/>
        <end position="360"/>
    </location>
</feature>
<evidence type="ECO:0000313" key="7">
    <source>
        <dbReference type="EMBL" id="BDS14744.1"/>
    </source>
</evidence>
<protein>
    <recommendedName>
        <fullName evidence="6">Cytochrome c domain-containing protein</fullName>
    </recommendedName>
</protein>
<accession>A0A915YK76</accession>